<reference evidence="1 2" key="1">
    <citation type="submission" date="2023-07" db="EMBL/GenBank/DDBJ databases">
        <title>Genomic Encyclopedia of Type Strains, Phase IV (KMG-IV): sequencing the most valuable type-strain genomes for metagenomic binning, comparative biology and taxonomic classification.</title>
        <authorList>
            <person name="Goeker M."/>
        </authorList>
    </citation>
    <scope>NUCLEOTIDE SEQUENCE [LARGE SCALE GENOMIC DNA]</scope>
    <source>
        <strain evidence="1 2">DSM 19922</strain>
    </source>
</reference>
<evidence type="ECO:0000313" key="2">
    <source>
        <dbReference type="Proteomes" id="UP001244552"/>
    </source>
</evidence>
<accession>A0ABU0MSU0</accession>
<evidence type="ECO:0000313" key="1">
    <source>
        <dbReference type="EMBL" id="MDQ0536561.1"/>
    </source>
</evidence>
<comment type="caution">
    <text evidence="1">The sequence shown here is derived from an EMBL/GenBank/DDBJ whole genome shotgun (WGS) entry which is preliminary data.</text>
</comment>
<organism evidence="1 2">
    <name type="scientific">Azospirillum picis</name>
    <dbReference type="NCBI Taxonomy" id="488438"/>
    <lineage>
        <taxon>Bacteria</taxon>
        <taxon>Pseudomonadati</taxon>
        <taxon>Pseudomonadota</taxon>
        <taxon>Alphaproteobacteria</taxon>
        <taxon>Rhodospirillales</taxon>
        <taxon>Azospirillaceae</taxon>
        <taxon>Azospirillum</taxon>
    </lineage>
</organism>
<keyword evidence="2" id="KW-1185">Reference proteome</keyword>
<protein>
    <submittedName>
        <fullName evidence="1">Uncharacterized protein</fullName>
    </submittedName>
</protein>
<dbReference type="EMBL" id="JAUSVU010000028">
    <property type="protein sequence ID" value="MDQ0536561.1"/>
    <property type="molecule type" value="Genomic_DNA"/>
</dbReference>
<dbReference type="Proteomes" id="UP001244552">
    <property type="component" value="Unassembled WGS sequence"/>
</dbReference>
<sequence>MLRLMLFQLLDLQFELVVASPQLLRALAEGAPAQRGR</sequence>
<name>A0ABU0MSU0_9PROT</name>
<gene>
    <name evidence="1" type="ORF">QO018_005458</name>
</gene>
<proteinExistence type="predicted"/>